<reference evidence="9 10" key="1">
    <citation type="submission" date="2018-09" db="EMBL/GenBank/DDBJ databases">
        <title>Genome sequencing of strain BHWM-4.</title>
        <authorList>
            <person name="Heo J."/>
            <person name="Kim S.-J."/>
            <person name="Kwon S.-W."/>
        </authorList>
    </citation>
    <scope>NUCLEOTIDE SEQUENCE [LARGE SCALE GENOMIC DNA]</scope>
    <source>
        <strain evidence="9 10">BHWM-4</strain>
    </source>
</reference>
<name>A0A387AR43_9LACO</name>
<evidence type="ECO:0000256" key="4">
    <source>
        <dbReference type="ARBA" id="ARBA00022692"/>
    </source>
</evidence>
<dbReference type="NCBIfam" id="TIGR00711">
    <property type="entry name" value="efflux_EmrB"/>
    <property type="match status" value="1"/>
</dbReference>
<dbReference type="RefSeq" id="WP_120783872.1">
    <property type="nucleotide sequence ID" value="NZ_CP032626.1"/>
</dbReference>
<evidence type="ECO:0000256" key="5">
    <source>
        <dbReference type="ARBA" id="ARBA00022989"/>
    </source>
</evidence>
<feature type="transmembrane region" description="Helical" evidence="7">
    <location>
        <begin position="265"/>
        <end position="286"/>
    </location>
</feature>
<keyword evidence="6 7" id="KW-0472">Membrane</keyword>
<dbReference type="SUPFAM" id="SSF103473">
    <property type="entry name" value="MFS general substrate transporter"/>
    <property type="match status" value="1"/>
</dbReference>
<evidence type="ECO:0000256" key="7">
    <source>
        <dbReference type="SAM" id="Phobius"/>
    </source>
</evidence>
<keyword evidence="10" id="KW-1185">Reference proteome</keyword>
<proteinExistence type="predicted"/>
<feature type="transmembrane region" description="Helical" evidence="7">
    <location>
        <begin position="332"/>
        <end position="350"/>
    </location>
</feature>
<dbReference type="InterPro" id="IPR011701">
    <property type="entry name" value="MFS"/>
</dbReference>
<feature type="transmembrane region" description="Helical" evidence="7">
    <location>
        <begin position="7"/>
        <end position="28"/>
    </location>
</feature>
<evidence type="ECO:0000313" key="10">
    <source>
        <dbReference type="Proteomes" id="UP000272003"/>
    </source>
</evidence>
<evidence type="ECO:0000256" key="2">
    <source>
        <dbReference type="ARBA" id="ARBA00022448"/>
    </source>
</evidence>
<dbReference type="GO" id="GO:0022857">
    <property type="term" value="F:transmembrane transporter activity"/>
    <property type="evidence" value="ECO:0007669"/>
    <property type="project" value="InterPro"/>
</dbReference>
<feature type="transmembrane region" description="Helical" evidence="7">
    <location>
        <begin position="356"/>
        <end position="377"/>
    </location>
</feature>
<dbReference type="InterPro" id="IPR020846">
    <property type="entry name" value="MFS_dom"/>
</dbReference>
<dbReference type="GO" id="GO:0005886">
    <property type="term" value="C:plasma membrane"/>
    <property type="evidence" value="ECO:0007669"/>
    <property type="project" value="UniProtKB-SubCell"/>
</dbReference>
<gene>
    <name evidence="9" type="ORF">D7I45_00645</name>
</gene>
<feature type="transmembrane region" description="Helical" evidence="7">
    <location>
        <begin position="437"/>
        <end position="455"/>
    </location>
</feature>
<keyword evidence="4 7" id="KW-0812">Transmembrane</keyword>
<sequence>MDNKISLSTLLSVIAAGIMSFCGVVIETSMNITFPTLMKDFSVNTSTVQWMTTIYLLIVSIVVPLSAILNRSFKTKSLFVVGNLLFILGVVLDLCAPTFTILLLGRVVQGLGTGIALPLMFNIILDRVPKAKIGVMMGVGNLITAIAPAVGPTFGGIVVSSIGWRYIFAILLPILIISFFLGIFNIKQSREIHRSHLDIWSLLLIVITFSGLVYGFSSMGSGSILSVKVILPIIIGLIAVIALYKRSVSIEGPIINLGVLRNARFSGHVIAFFILQFITLGLSFILPNYIQLVNHQSAFIAGLMVLPGAALGAVFAPLSGSLLDKYGAAKPIAAGLTFGIIGLILFMVLGTHLSSVMILVIYLIYMLCLGLTFGNLMTSGLSTLAKETTTDGNAVFNTIQQISGAISTSIVAAIVTISQLGTKNLAAGTATGSEHGFILLFILLIIAALILSRVLKSKKD</sequence>
<keyword evidence="3" id="KW-1003">Cell membrane</keyword>
<feature type="transmembrane region" description="Helical" evidence="7">
    <location>
        <begin position="78"/>
        <end position="101"/>
    </location>
</feature>
<dbReference type="PANTHER" id="PTHR42718:SF43">
    <property type="entry name" value="LINCOMYCIN RESISTANCE PROTEIN LMRB"/>
    <property type="match status" value="1"/>
</dbReference>
<dbReference type="OrthoDB" id="9816041at2"/>
<feature type="transmembrane region" description="Helical" evidence="7">
    <location>
        <begin position="223"/>
        <end position="244"/>
    </location>
</feature>
<accession>A0A387AR43</accession>
<dbReference type="Gene3D" id="1.20.1250.20">
    <property type="entry name" value="MFS general substrate transporter like domains"/>
    <property type="match status" value="1"/>
</dbReference>
<dbReference type="Gene3D" id="1.20.1720.10">
    <property type="entry name" value="Multidrug resistance protein D"/>
    <property type="match status" value="1"/>
</dbReference>
<evidence type="ECO:0000259" key="8">
    <source>
        <dbReference type="PROSITE" id="PS50850"/>
    </source>
</evidence>
<dbReference type="InterPro" id="IPR004638">
    <property type="entry name" value="EmrB-like"/>
</dbReference>
<organism evidence="9 10">
    <name type="scientific">Apilactobacillus bombintestini</name>
    <dbReference type="NCBI Taxonomy" id="2419772"/>
    <lineage>
        <taxon>Bacteria</taxon>
        <taxon>Bacillati</taxon>
        <taxon>Bacillota</taxon>
        <taxon>Bacilli</taxon>
        <taxon>Lactobacillales</taxon>
        <taxon>Lactobacillaceae</taxon>
        <taxon>Apilactobacillus</taxon>
    </lineage>
</organism>
<dbReference type="Proteomes" id="UP000272003">
    <property type="component" value="Chromosome"/>
</dbReference>
<keyword evidence="2" id="KW-0813">Transport</keyword>
<protein>
    <submittedName>
        <fullName evidence="9">DHA2 family efflux MFS transporter permease subunit</fullName>
    </submittedName>
</protein>
<evidence type="ECO:0000256" key="3">
    <source>
        <dbReference type="ARBA" id="ARBA00022475"/>
    </source>
</evidence>
<feature type="transmembrane region" description="Helical" evidence="7">
    <location>
        <begin position="107"/>
        <end position="125"/>
    </location>
</feature>
<evidence type="ECO:0000256" key="1">
    <source>
        <dbReference type="ARBA" id="ARBA00004651"/>
    </source>
</evidence>
<comment type="subcellular location">
    <subcellularLocation>
        <location evidence="1">Cell membrane</location>
        <topology evidence="1">Multi-pass membrane protein</topology>
    </subcellularLocation>
</comment>
<dbReference type="EMBL" id="CP032626">
    <property type="protein sequence ID" value="AYF92098.1"/>
    <property type="molecule type" value="Genomic_DNA"/>
</dbReference>
<feature type="domain" description="Major facilitator superfamily (MFS) profile" evidence="8">
    <location>
        <begin position="9"/>
        <end position="459"/>
    </location>
</feature>
<feature type="transmembrane region" description="Helical" evidence="7">
    <location>
        <begin position="298"/>
        <end position="320"/>
    </location>
</feature>
<feature type="transmembrane region" description="Helical" evidence="7">
    <location>
        <begin position="398"/>
        <end position="417"/>
    </location>
</feature>
<dbReference type="Pfam" id="PF07690">
    <property type="entry name" value="MFS_1"/>
    <property type="match status" value="1"/>
</dbReference>
<dbReference type="PANTHER" id="PTHR42718">
    <property type="entry name" value="MAJOR FACILITATOR SUPERFAMILY MULTIDRUG TRANSPORTER MFSC"/>
    <property type="match status" value="1"/>
</dbReference>
<keyword evidence="5 7" id="KW-1133">Transmembrane helix</keyword>
<dbReference type="KEGG" id="abom:D7I45_00645"/>
<feature type="transmembrane region" description="Helical" evidence="7">
    <location>
        <begin position="166"/>
        <end position="185"/>
    </location>
</feature>
<evidence type="ECO:0000313" key="9">
    <source>
        <dbReference type="EMBL" id="AYF92098.1"/>
    </source>
</evidence>
<dbReference type="PROSITE" id="PS50850">
    <property type="entry name" value="MFS"/>
    <property type="match status" value="1"/>
</dbReference>
<dbReference type="InterPro" id="IPR036259">
    <property type="entry name" value="MFS_trans_sf"/>
</dbReference>
<feature type="transmembrane region" description="Helical" evidence="7">
    <location>
        <begin position="48"/>
        <end position="69"/>
    </location>
</feature>
<feature type="transmembrane region" description="Helical" evidence="7">
    <location>
        <begin position="137"/>
        <end position="160"/>
    </location>
</feature>
<dbReference type="AlphaFoldDB" id="A0A387AR43"/>
<evidence type="ECO:0000256" key="6">
    <source>
        <dbReference type="ARBA" id="ARBA00023136"/>
    </source>
</evidence>
<dbReference type="PRINTS" id="PR01036">
    <property type="entry name" value="TCRTETB"/>
</dbReference>
<feature type="transmembrane region" description="Helical" evidence="7">
    <location>
        <begin position="197"/>
        <end position="217"/>
    </location>
</feature>